<feature type="transmembrane region" description="Helical" evidence="2">
    <location>
        <begin position="409"/>
        <end position="432"/>
    </location>
</feature>
<dbReference type="RefSeq" id="WP_096326436.1">
    <property type="nucleotide sequence ID" value="NZ_FOMX01000015.1"/>
</dbReference>
<feature type="transmembrane region" description="Helical" evidence="2">
    <location>
        <begin position="355"/>
        <end position="379"/>
    </location>
</feature>
<feature type="region of interest" description="Disordered" evidence="1">
    <location>
        <begin position="749"/>
        <end position="768"/>
    </location>
</feature>
<keyword evidence="5" id="KW-1185">Reference proteome</keyword>
<dbReference type="OrthoDB" id="100605at2"/>
<sequence>MNQLLSFAGFEVRYHLRRPVTYVFAFALALFGFLAMSTEVVRFGGAGGKVLNNAPWLVSTAVMVFTLMGTIFTSAIAGTAVLRDFEFKTHELLFTTRLSKAAFVLGRFLGAYLVTVLVLACSALGLWVGSFMPWIDADKIGVVPAGTYLWPLLVYVVPTGLFVSALFFAVGVLTRSFVAVYIQGVVLFIGYEIANSLVSDIEQERLAALLDPFGFNATNLINRYWTVAEKNSLLLPMDGVLLLNRLLWIGVGALILLAAYRMFRMEAAPRGRKAARAAGVEPELPAVRAAAVLPRVTPSAGPRADLARVVALVRLHYRSIVRERAFLALGAIAVLMTVVNAFYADLLYGTTVYPVTYAMVEVITGSGLFFVIISALYAGELVWRERGFKCDQLVDATPTRSPLVFASKVVALLAVEATLCGALILAGIAVQAFKGYGNFELDVYLGYVYGVAFPGITLLTLLAFFIHVVTNQKLVANGLIIAYYMVMLVLSFWGVHDNLFRYSQFPDPVYSDMNRYGPSLGAWAWFMAYYFAFAGLLLAIARLFLVRGQVHGLQARLRLARARVTPRWLAVSGGLLAVCLGLFAFIRHNTHELNRFRDRDDEEELRAVYEREYKQYEHLPQPRIVAADVRVDLDPARGQGTFKGTLRLVNKSGAAIPAVHLYLRDELTIRELRFDRPSEVEHDDERMRYMIHRLAEPLAPGAELVLHFDLADQREGFGNTGRDTAIVENGSFVSSDGIAPSIGYNRGFELDNDDDRKQHGLPERERMPSLDDEAARANTYIATDSDWIDFRGTVCTDPDQIAIAPGYLQKEWTEDGRRCFAYAMDSKILNFYSFLSARYQVRRDKWNDVDIEVYYHPGHEYNLDRMIDAVKKSLDYFTANFSPYQHRQVRILEFPRYASFAQSFPNTIPYSESIGFIARVRPGDPEDIDYPFYVTAHEVAHQWWAHQVIGANVQGATMLSESLSQYSALKVLEKEYGKDKMHKFLAYELKGYLGGRSNEKKKELPLMRNENQQYIHYQKGSLVWYALADYIGEDVLNAALARYVKQVAFQSAPFTTTKELVAILKEVTPAEYQYVIEDMFETITLYDNKVVSAEVTPEGSKYKVRFTVSARKLRASEIGEETEVPVADYIDVAVFAAPGPQDLDLGKPLFFERRKLIGGENVIEVVVDEPPARVGIDPYNKLIDRAPRDNRMGV</sequence>
<dbReference type="Gene3D" id="1.10.390.10">
    <property type="entry name" value="Neutral Protease Domain 2"/>
    <property type="match status" value="1"/>
</dbReference>
<dbReference type="GO" id="GO:0008237">
    <property type="term" value="F:metallopeptidase activity"/>
    <property type="evidence" value="ECO:0007669"/>
    <property type="project" value="InterPro"/>
</dbReference>
<evidence type="ECO:0000259" key="3">
    <source>
        <dbReference type="Pfam" id="PF01433"/>
    </source>
</evidence>
<feature type="domain" description="Peptidase M1 membrane alanine aminopeptidase" evidence="3">
    <location>
        <begin position="868"/>
        <end position="1068"/>
    </location>
</feature>
<proteinExistence type="predicted"/>
<protein>
    <submittedName>
        <fullName evidence="4">ABC-type transport system involved in multi-copper enzyme maturation, permease component</fullName>
    </submittedName>
</protein>
<dbReference type="InterPro" id="IPR014782">
    <property type="entry name" value="Peptidase_M1_dom"/>
</dbReference>
<feature type="transmembrane region" description="Helical" evidence="2">
    <location>
        <begin position="56"/>
        <end position="82"/>
    </location>
</feature>
<dbReference type="SUPFAM" id="SSF55486">
    <property type="entry name" value="Metalloproteases ('zincins'), catalytic domain"/>
    <property type="match status" value="1"/>
</dbReference>
<feature type="transmembrane region" description="Helical" evidence="2">
    <location>
        <begin position="474"/>
        <end position="495"/>
    </location>
</feature>
<dbReference type="AlphaFoldDB" id="A0A1I2BEM3"/>
<feature type="transmembrane region" description="Helical" evidence="2">
    <location>
        <begin position="325"/>
        <end position="343"/>
    </location>
</feature>
<feature type="transmembrane region" description="Helical" evidence="2">
    <location>
        <begin position="444"/>
        <end position="467"/>
    </location>
</feature>
<feature type="transmembrane region" description="Helical" evidence="2">
    <location>
        <begin position="177"/>
        <end position="194"/>
    </location>
</feature>
<evidence type="ECO:0000256" key="1">
    <source>
        <dbReference type="SAM" id="MobiDB-lite"/>
    </source>
</evidence>
<feature type="transmembrane region" description="Helical" evidence="2">
    <location>
        <begin position="566"/>
        <end position="586"/>
    </location>
</feature>
<evidence type="ECO:0000256" key="2">
    <source>
        <dbReference type="SAM" id="Phobius"/>
    </source>
</evidence>
<keyword evidence="2" id="KW-0812">Transmembrane</keyword>
<keyword evidence="2" id="KW-0472">Membrane</keyword>
<dbReference type="GO" id="GO:0008270">
    <property type="term" value="F:zinc ion binding"/>
    <property type="evidence" value="ECO:0007669"/>
    <property type="project" value="InterPro"/>
</dbReference>
<name>A0A1I2BEM3_9BACT</name>
<evidence type="ECO:0000313" key="5">
    <source>
        <dbReference type="Proteomes" id="UP000199400"/>
    </source>
</evidence>
<feature type="compositionally biased region" description="Basic and acidic residues" evidence="1">
    <location>
        <begin position="754"/>
        <end position="768"/>
    </location>
</feature>
<evidence type="ECO:0000313" key="4">
    <source>
        <dbReference type="EMBL" id="SFE53600.1"/>
    </source>
</evidence>
<feature type="transmembrane region" description="Helical" evidence="2">
    <location>
        <begin position="148"/>
        <end position="170"/>
    </location>
</feature>
<dbReference type="InterPro" id="IPR027268">
    <property type="entry name" value="Peptidase_M4/M1_CTD_sf"/>
</dbReference>
<feature type="transmembrane region" description="Helical" evidence="2">
    <location>
        <begin position="522"/>
        <end position="545"/>
    </location>
</feature>
<dbReference type="Pfam" id="PF01433">
    <property type="entry name" value="Peptidase_M1"/>
    <property type="match status" value="1"/>
</dbReference>
<organism evidence="4 5">
    <name type="scientific">Nannocystis exedens</name>
    <dbReference type="NCBI Taxonomy" id="54"/>
    <lineage>
        <taxon>Bacteria</taxon>
        <taxon>Pseudomonadati</taxon>
        <taxon>Myxococcota</taxon>
        <taxon>Polyangia</taxon>
        <taxon>Nannocystales</taxon>
        <taxon>Nannocystaceae</taxon>
        <taxon>Nannocystis</taxon>
    </lineage>
</organism>
<feature type="transmembrane region" description="Helical" evidence="2">
    <location>
        <begin position="103"/>
        <end position="128"/>
    </location>
</feature>
<dbReference type="STRING" id="54.SAMN02745121_04591"/>
<dbReference type="Proteomes" id="UP000199400">
    <property type="component" value="Unassembled WGS sequence"/>
</dbReference>
<dbReference type="EMBL" id="FOMX01000015">
    <property type="protein sequence ID" value="SFE53600.1"/>
    <property type="molecule type" value="Genomic_DNA"/>
</dbReference>
<accession>A0A1I2BEM3</accession>
<feature type="transmembrane region" description="Helical" evidence="2">
    <location>
        <begin position="20"/>
        <end position="36"/>
    </location>
</feature>
<gene>
    <name evidence="4" type="ORF">SAMN02745121_04591</name>
</gene>
<keyword evidence="2" id="KW-1133">Transmembrane helix</keyword>
<feature type="transmembrane region" description="Helical" evidence="2">
    <location>
        <begin position="242"/>
        <end position="263"/>
    </location>
</feature>
<reference evidence="5" key="1">
    <citation type="submission" date="2016-10" db="EMBL/GenBank/DDBJ databases">
        <authorList>
            <person name="Varghese N."/>
            <person name="Submissions S."/>
        </authorList>
    </citation>
    <scope>NUCLEOTIDE SEQUENCE [LARGE SCALE GENOMIC DNA]</scope>
    <source>
        <strain evidence="5">ATCC 25963</strain>
    </source>
</reference>